<evidence type="ECO:0000256" key="5">
    <source>
        <dbReference type="ARBA" id="ARBA00045658"/>
    </source>
</evidence>
<dbReference type="Gene3D" id="3.30.1220.10">
    <property type="entry name" value="CobW-like, C-terminal domain"/>
    <property type="match status" value="1"/>
</dbReference>
<dbReference type="SUPFAM" id="SSF52540">
    <property type="entry name" value="P-loop containing nucleoside triphosphate hydrolases"/>
    <property type="match status" value="1"/>
</dbReference>
<name>A0A1W9HZI5_9HYPH</name>
<dbReference type="CDD" id="cd03112">
    <property type="entry name" value="CobW-like"/>
    <property type="match status" value="1"/>
</dbReference>
<evidence type="ECO:0000313" key="8">
    <source>
        <dbReference type="EMBL" id="OQW52722.1"/>
    </source>
</evidence>
<dbReference type="SUPFAM" id="SSF90002">
    <property type="entry name" value="Hypothetical protein YjiA, C-terminal domain"/>
    <property type="match status" value="1"/>
</dbReference>
<dbReference type="Gene3D" id="3.40.50.300">
    <property type="entry name" value="P-loop containing nucleotide triphosphate hydrolases"/>
    <property type="match status" value="1"/>
</dbReference>
<reference evidence="8 9" key="1">
    <citation type="journal article" date="2017" name="Water Res.">
        <title>Comammox in drinking water systems.</title>
        <authorList>
            <person name="Wang Y."/>
            <person name="Ma L."/>
            <person name="Mao Y."/>
            <person name="Jiang X."/>
            <person name="Xia Y."/>
            <person name="Yu K."/>
            <person name="Li B."/>
            <person name="Zhang T."/>
        </authorList>
    </citation>
    <scope>NUCLEOTIDE SEQUENCE [LARGE SCALE GENOMIC DNA]</scope>
    <source>
        <strain evidence="8">SG_bin8</strain>
    </source>
</reference>
<accession>A0A1W9HZI5</accession>
<dbReference type="SMART" id="SM00833">
    <property type="entry name" value="CobW_C"/>
    <property type="match status" value="1"/>
</dbReference>
<keyword evidence="1" id="KW-0547">Nucleotide-binding</keyword>
<sequence length="373" mass="40713">MSEQVKKRGPKPPISAVILTGFLGAGKTTLLNRLLLAEHLRDTAVIINEFGEIGIDHLLVERADEGLIELSAGCLCCTVRGDLMATMEDLLRRLDNGRLAFPFTRLIIETTGLADPAPVMQTILQHPYLRLRYRLDGVITVVDAVNGMATLDAHPESVKQVAVADRIVITKSDLAGAQSEYMAALRTRLQGLAPTARLLDQAGGEATPDNLLDLGLWRADGRLPDVAAWLADDALSSPHDHGSGAVLDVNRHDISIRAFALTSDKPMSLPALDMFLDLLRAAHGPKLLRVKGIISTSDDPDAPFLLQGVQHVFHPPVRLAAWPDDDHRTRLVFIVRDLVKSDLQGLFNAFHDIPAIDQPDRAALTDNPLSLRR</sequence>
<proteinExistence type="inferred from homology"/>
<dbReference type="PANTHER" id="PTHR13748:SF62">
    <property type="entry name" value="COBW DOMAIN-CONTAINING PROTEIN"/>
    <property type="match status" value="1"/>
</dbReference>
<keyword evidence="3" id="KW-0143">Chaperone</keyword>
<feature type="domain" description="CobW C-terminal" evidence="7">
    <location>
        <begin position="256"/>
        <end position="351"/>
    </location>
</feature>
<comment type="caution">
    <text evidence="8">The sequence shown here is derived from an EMBL/GenBank/DDBJ whole genome shotgun (WGS) entry which is preliminary data.</text>
</comment>
<dbReference type="InterPro" id="IPR051316">
    <property type="entry name" value="Zinc-reg_GTPase_activator"/>
</dbReference>
<comment type="function">
    <text evidence="5">Zinc chaperone that directly transfers zinc cofactor to target proteins, thereby activating them. Zinc is transferred from the CXCC motif in the GTPase domain to the zinc binding site in target proteins in a process requiring GTP hydrolysis.</text>
</comment>
<evidence type="ECO:0000256" key="3">
    <source>
        <dbReference type="ARBA" id="ARBA00023186"/>
    </source>
</evidence>
<keyword evidence="8" id="KW-0067">ATP-binding</keyword>
<dbReference type="InterPro" id="IPR003495">
    <property type="entry name" value="CobW/HypB/UreG_nucleotide-bd"/>
</dbReference>
<evidence type="ECO:0000313" key="9">
    <source>
        <dbReference type="Proteomes" id="UP000192872"/>
    </source>
</evidence>
<comment type="catalytic activity">
    <reaction evidence="6">
        <text>GTP + H2O = GDP + phosphate + H(+)</text>
        <dbReference type="Rhea" id="RHEA:19669"/>
        <dbReference type="ChEBI" id="CHEBI:15377"/>
        <dbReference type="ChEBI" id="CHEBI:15378"/>
        <dbReference type="ChEBI" id="CHEBI:37565"/>
        <dbReference type="ChEBI" id="CHEBI:43474"/>
        <dbReference type="ChEBI" id="CHEBI:58189"/>
    </reaction>
    <physiologicalReaction direction="left-to-right" evidence="6">
        <dbReference type="Rhea" id="RHEA:19670"/>
    </physiologicalReaction>
</comment>
<dbReference type="RefSeq" id="WP_376800326.1">
    <property type="nucleotide sequence ID" value="NZ_DBNB01000037.1"/>
</dbReference>
<dbReference type="GO" id="GO:0016787">
    <property type="term" value="F:hydrolase activity"/>
    <property type="evidence" value="ECO:0007669"/>
    <property type="project" value="UniProtKB-KW"/>
</dbReference>
<dbReference type="PANTHER" id="PTHR13748">
    <property type="entry name" value="COBW-RELATED"/>
    <property type="match status" value="1"/>
</dbReference>
<evidence type="ECO:0000256" key="6">
    <source>
        <dbReference type="ARBA" id="ARBA00049117"/>
    </source>
</evidence>
<dbReference type="STRING" id="1827387.A4S15_07895"/>
<dbReference type="GO" id="GO:0005737">
    <property type="term" value="C:cytoplasm"/>
    <property type="evidence" value="ECO:0007669"/>
    <property type="project" value="TreeGrafter"/>
</dbReference>
<dbReference type="InterPro" id="IPR011629">
    <property type="entry name" value="CobW-like_C"/>
</dbReference>
<evidence type="ECO:0000256" key="1">
    <source>
        <dbReference type="ARBA" id="ARBA00022741"/>
    </source>
</evidence>
<dbReference type="Pfam" id="PF07683">
    <property type="entry name" value="CobW_C"/>
    <property type="match status" value="1"/>
</dbReference>
<dbReference type="Proteomes" id="UP000192872">
    <property type="component" value="Unassembled WGS sequence"/>
</dbReference>
<keyword evidence="2" id="KW-0378">Hydrolase</keyword>
<dbReference type="AlphaFoldDB" id="A0A1W9HZI5"/>
<evidence type="ECO:0000256" key="4">
    <source>
        <dbReference type="ARBA" id="ARBA00034320"/>
    </source>
</evidence>
<protein>
    <submittedName>
        <fullName evidence="8">ATP-binding protein</fullName>
    </submittedName>
</protein>
<evidence type="ECO:0000256" key="2">
    <source>
        <dbReference type="ARBA" id="ARBA00022801"/>
    </source>
</evidence>
<dbReference type="GO" id="GO:0005524">
    <property type="term" value="F:ATP binding"/>
    <property type="evidence" value="ECO:0007669"/>
    <property type="project" value="UniProtKB-KW"/>
</dbReference>
<evidence type="ECO:0000259" key="7">
    <source>
        <dbReference type="SMART" id="SM00833"/>
    </source>
</evidence>
<dbReference type="Pfam" id="PF02492">
    <property type="entry name" value="cobW"/>
    <property type="match status" value="1"/>
</dbReference>
<comment type="similarity">
    <text evidence="4">Belongs to the SIMIBI class G3E GTPase family. ZNG1 subfamily.</text>
</comment>
<dbReference type="EMBL" id="LWDL01000012">
    <property type="protein sequence ID" value="OQW52722.1"/>
    <property type="molecule type" value="Genomic_DNA"/>
</dbReference>
<dbReference type="InterPro" id="IPR036627">
    <property type="entry name" value="CobW-likC_sf"/>
</dbReference>
<organism evidence="8 9">
    <name type="scientific">Candidatus Raskinella chloraquaticus</name>
    <dbReference type="NCBI Taxonomy" id="1951219"/>
    <lineage>
        <taxon>Bacteria</taxon>
        <taxon>Pseudomonadati</taxon>
        <taxon>Pseudomonadota</taxon>
        <taxon>Alphaproteobacteria</taxon>
        <taxon>Hyphomicrobiales</taxon>
        <taxon>Phreatobacteraceae</taxon>
        <taxon>Candidatus Raskinella</taxon>
    </lineage>
</organism>
<gene>
    <name evidence="8" type="ORF">A4S15_07895</name>
</gene>
<dbReference type="InterPro" id="IPR027417">
    <property type="entry name" value="P-loop_NTPase"/>
</dbReference>